<gene>
    <name evidence="1" type="ORF">SAMN05444851_0081</name>
</gene>
<dbReference type="RefSeq" id="WP_091427309.1">
    <property type="nucleotide sequence ID" value="NZ_FOJB01000001.1"/>
</dbReference>
<accession>A0A1I0MJ30</accession>
<dbReference type="EMBL" id="FOJB01000001">
    <property type="protein sequence ID" value="SEV88377.1"/>
    <property type="molecule type" value="Genomic_DNA"/>
</dbReference>
<keyword evidence="2" id="KW-1185">Reference proteome</keyword>
<evidence type="ECO:0000313" key="1">
    <source>
        <dbReference type="EMBL" id="SEV88377.1"/>
    </source>
</evidence>
<dbReference type="STRING" id="1173584.SAMN05444851_0081"/>
<name>A0A1I0MJ30_9RHOB</name>
<evidence type="ECO:0000313" key="2">
    <source>
        <dbReference type="Proteomes" id="UP000199650"/>
    </source>
</evidence>
<reference evidence="1 2" key="1">
    <citation type="submission" date="2016-10" db="EMBL/GenBank/DDBJ databases">
        <authorList>
            <person name="de Groot N.N."/>
        </authorList>
    </citation>
    <scope>NUCLEOTIDE SEQUENCE [LARGE SCALE GENOMIC DNA]</scope>
    <source>
        <strain evidence="1 2">DSM 29439</strain>
    </source>
</reference>
<protein>
    <submittedName>
        <fullName evidence="1">Putative sensory transduction regulator</fullName>
    </submittedName>
</protein>
<dbReference type="CDD" id="cd17511">
    <property type="entry name" value="YbjN_AmyR-like"/>
    <property type="match status" value="1"/>
</dbReference>
<dbReference type="OrthoDB" id="33037at2"/>
<dbReference type="Proteomes" id="UP000199650">
    <property type="component" value="Unassembled WGS sequence"/>
</dbReference>
<dbReference type="AlphaFoldDB" id="A0A1I0MJ30"/>
<dbReference type="InterPro" id="IPR019660">
    <property type="entry name" value="Put_sensory_transdc_reg_YbjN"/>
</dbReference>
<organism evidence="1 2">
    <name type="scientific">Aliiroseovarius sediminilitoris</name>
    <dbReference type="NCBI Taxonomy" id="1173584"/>
    <lineage>
        <taxon>Bacteria</taxon>
        <taxon>Pseudomonadati</taxon>
        <taxon>Pseudomonadota</taxon>
        <taxon>Alphaproteobacteria</taxon>
        <taxon>Rhodobacterales</taxon>
        <taxon>Paracoccaceae</taxon>
        <taxon>Aliiroseovarius</taxon>
    </lineage>
</organism>
<dbReference type="Pfam" id="PF10722">
    <property type="entry name" value="YbjN"/>
    <property type="match status" value="1"/>
</dbReference>
<proteinExistence type="predicted"/>
<sequence length="155" mass="17105">MKLQELTASAVIGAGLATSAFADPIKASDPQTVLAYFQDIGAPATLTEDSVGDPLIELQYYGTTFAIFFYGCSDNINCNSLQFYAGYTAENEISSEALNTWNAEQRYGRVYQDDEGNKKLEYDIYTGNAGVDSDDFDEMFDIWTELVESFEAVLS</sequence>